<dbReference type="NCBIfam" id="TIGR02492">
    <property type="entry name" value="flgK_ends"/>
    <property type="match status" value="1"/>
</dbReference>
<keyword evidence="11" id="KW-0282">Flagellum</keyword>
<evidence type="ECO:0000313" key="12">
    <source>
        <dbReference type="Proteomes" id="UP000830055"/>
    </source>
</evidence>
<evidence type="ECO:0000256" key="4">
    <source>
        <dbReference type="ARBA" id="ARBA00016244"/>
    </source>
</evidence>
<evidence type="ECO:0000256" key="1">
    <source>
        <dbReference type="ARBA" id="ARBA00004365"/>
    </source>
</evidence>
<name>A0ABN6M7F0_9BACT</name>
<evidence type="ECO:0000256" key="5">
    <source>
        <dbReference type="ARBA" id="ARBA00022525"/>
    </source>
</evidence>
<reference evidence="11 12" key="1">
    <citation type="submission" date="2022-01" db="EMBL/GenBank/DDBJ databases">
        <title>Desulfofustis limnae sp. nov., a novel mesophilic sulfate-reducing bacterium isolated from marsh soil.</title>
        <authorList>
            <person name="Watanabe M."/>
            <person name="Takahashi A."/>
            <person name="Kojima H."/>
            <person name="Fukui M."/>
        </authorList>
    </citation>
    <scope>NUCLEOTIDE SEQUENCE [LARGE SCALE GENOMIC DNA]</scope>
    <source>
        <strain evidence="11 12">PPLL</strain>
    </source>
</reference>
<dbReference type="Proteomes" id="UP000830055">
    <property type="component" value="Chromosome"/>
</dbReference>
<evidence type="ECO:0000259" key="9">
    <source>
        <dbReference type="Pfam" id="PF06429"/>
    </source>
</evidence>
<keyword evidence="12" id="KW-1185">Reference proteome</keyword>
<dbReference type="InterPro" id="IPR053927">
    <property type="entry name" value="FlgK_helical"/>
</dbReference>
<dbReference type="InterPro" id="IPR010930">
    <property type="entry name" value="Flg_bb/hook_C_dom"/>
</dbReference>
<comment type="similarity">
    <text evidence="3 7">Belongs to the flagella basal body rod proteins family.</text>
</comment>
<dbReference type="Pfam" id="PF00460">
    <property type="entry name" value="Flg_bb_rod"/>
    <property type="match status" value="1"/>
</dbReference>
<dbReference type="InterPro" id="IPR001444">
    <property type="entry name" value="Flag_bb_rod_N"/>
</dbReference>
<keyword evidence="6 7" id="KW-0975">Bacterial flagellum</keyword>
<dbReference type="InterPro" id="IPR002371">
    <property type="entry name" value="FlgK"/>
</dbReference>
<evidence type="ECO:0000256" key="2">
    <source>
        <dbReference type="ARBA" id="ARBA00004613"/>
    </source>
</evidence>
<keyword evidence="11" id="KW-0966">Cell projection</keyword>
<evidence type="ECO:0000259" key="8">
    <source>
        <dbReference type="Pfam" id="PF00460"/>
    </source>
</evidence>
<evidence type="ECO:0000313" key="11">
    <source>
        <dbReference type="EMBL" id="BDD87362.1"/>
    </source>
</evidence>
<evidence type="ECO:0000256" key="7">
    <source>
        <dbReference type="RuleBase" id="RU362065"/>
    </source>
</evidence>
<gene>
    <name evidence="7 11" type="primary">flgK</name>
    <name evidence="11" type="ORF">DPPLL_17270</name>
</gene>
<feature type="domain" description="Flagellar basal body rod protein N-terminal" evidence="8">
    <location>
        <begin position="8"/>
        <end position="37"/>
    </location>
</feature>
<comment type="subcellular location">
    <subcellularLocation>
        <location evidence="1 7">Bacterial flagellum</location>
    </subcellularLocation>
    <subcellularLocation>
        <location evidence="2 7">Secreted</location>
    </subcellularLocation>
</comment>
<dbReference type="Pfam" id="PF06429">
    <property type="entry name" value="Flg_bbr_C"/>
    <property type="match status" value="1"/>
</dbReference>
<evidence type="ECO:0000256" key="6">
    <source>
        <dbReference type="ARBA" id="ARBA00023143"/>
    </source>
</evidence>
<keyword evidence="5 7" id="KW-0964">Secreted</keyword>
<feature type="domain" description="Flagellar basal-body/hook protein C-terminal" evidence="9">
    <location>
        <begin position="434"/>
        <end position="470"/>
    </location>
</feature>
<organism evidence="11 12">
    <name type="scientific">Desulfofustis limnaeus</name>
    <dbReference type="NCBI Taxonomy" id="2740163"/>
    <lineage>
        <taxon>Bacteria</taxon>
        <taxon>Pseudomonadati</taxon>
        <taxon>Thermodesulfobacteriota</taxon>
        <taxon>Desulfobulbia</taxon>
        <taxon>Desulfobulbales</taxon>
        <taxon>Desulfocapsaceae</taxon>
        <taxon>Desulfofustis</taxon>
    </lineage>
</organism>
<feature type="domain" description="Flagellar hook-associated protein FlgK helical" evidence="10">
    <location>
        <begin position="95"/>
        <end position="324"/>
    </location>
</feature>
<dbReference type="SUPFAM" id="SSF64518">
    <property type="entry name" value="Phase 1 flagellin"/>
    <property type="match status" value="1"/>
</dbReference>
<dbReference type="Pfam" id="PF22638">
    <property type="entry name" value="FlgK_D1"/>
    <property type="match status" value="1"/>
</dbReference>
<dbReference type="EMBL" id="AP025516">
    <property type="protein sequence ID" value="BDD87362.1"/>
    <property type="molecule type" value="Genomic_DNA"/>
</dbReference>
<evidence type="ECO:0000256" key="3">
    <source>
        <dbReference type="ARBA" id="ARBA00009677"/>
    </source>
</evidence>
<dbReference type="RefSeq" id="WP_284154393.1">
    <property type="nucleotide sequence ID" value="NZ_AP025516.1"/>
</dbReference>
<keyword evidence="11" id="KW-0969">Cilium</keyword>
<dbReference type="PRINTS" id="PR01005">
    <property type="entry name" value="FLGHOOKAP1"/>
</dbReference>
<protein>
    <recommendedName>
        <fullName evidence="4 7">Flagellar hook-associated protein 1</fullName>
        <shortName evidence="7">HAP1</shortName>
    </recommendedName>
</protein>
<accession>A0ABN6M7F0</accession>
<proteinExistence type="inferred from homology"/>
<dbReference type="PANTHER" id="PTHR30033">
    <property type="entry name" value="FLAGELLAR HOOK-ASSOCIATED PROTEIN 1"/>
    <property type="match status" value="1"/>
</dbReference>
<evidence type="ECO:0000259" key="10">
    <source>
        <dbReference type="Pfam" id="PF22638"/>
    </source>
</evidence>
<sequence length="473" mass="52212">MAGLFNALNAARTSLEVNQKSIEIVGNNISNVNTEGYSRQVAQLSPYPATNFGDFFIGHGVKIDNVRRDHDVFLQAQLQDKYIDFGYANGKTRTLNELERAFNITEENIATNIDRYFDAWQELSAYPSDLVLRDTVIQRGELLAVDFNNTANELNTITENINDTIIAKIEDINDKLNAIADLNERIFNIEVRGQMANSARDQRDVLVKDLAEQLGALTYEDRNGMLNLQLPGGLPLVQGNSAMELEANTTGADVTLRLHAAGVTRDLSTNTLGGEMLGLFTMRDQFIPELQENLDYLAWNLAEQVNARHRLGAGLDSVDDRSFFNDLTLTVPPADYPHQNAARNIAVVLTDAVQVAAALPPGALGTVAPGDNRNALLMSNIGEQYLIDGIDNFNAYYGKMTSRIGIEANQNDLALSGAQDAVDQLENLRDGFVGVSLEEEMISLIQYQRGFQSSAKFLTTVDELMESLLTIKR</sequence>
<dbReference type="PANTHER" id="PTHR30033:SF1">
    <property type="entry name" value="FLAGELLAR HOOK-ASSOCIATED PROTEIN 1"/>
    <property type="match status" value="1"/>
</dbReference>